<evidence type="ECO:0000313" key="2">
    <source>
        <dbReference type="Proteomes" id="UP001239111"/>
    </source>
</evidence>
<reference evidence="1" key="1">
    <citation type="submission" date="2023-04" db="EMBL/GenBank/DDBJ databases">
        <title>A chromosome-level genome assembly of the parasitoid wasp Eretmocerus hayati.</title>
        <authorList>
            <person name="Zhong Y."/>
            <person name="Liu S."/>
            <person name="Liu Y."/>
        </authorList>
    </citation>
    <scope>NUCLEOTIDE SEQUENCE</scope>
    <source>
        <strain evidence="1">ZJU_SS_LIU_2023</strain>
    </source>
</reference>
<dbReference type="EMBL" id="CM056744">
    <property type="protein sequence ID" value="KAJ8666134.1"/>
    <property type="molecule type" value="Genomic_DNA"/>
</dbReference>
<keyword evidence="2" id="KW-1185">Reference proteome</keyword>
<comment type="caution">
    <text evidence="1">The sequence shown here is derived from an EMBL/GenBank/DDBJ whole genome shotgun (WGS) entry which is preliminary data.</text>
</comment>
<organism evidence="1 2">
    <name type="scientific">Eretmocerus hayati</name>
    <dbReference type="NCBI Taxonomy" id="131215"/>
    <lineage>
        <taxon>Eukaryota</taxon>
        <taxon>Metazoa</taxon>
        <taxon>Ecdysozoa</taxon>
        <taxon>Arthropoda</taxon>
        <taxon>Hexapoda</taxon>
        <taxon>Insecta</taxon>
        <taxon>Pterygota</taxon>
        <taxon>Neoptera</taxon>
        <taxon>Endopterygota</taxon>
        <taxon>Hymenoptera</taxon>
        <taxon>Apocrita</taxon>
        <taxon>Proctotrupomorpha</taxon>
        <taxon>Chalcidoidea</taxon>
        <taxon>Aphelinidae</taxon>
        <taxon>Aphelininae</taxon>
        <taxon>Eretmocerus</taxon>
    </lineage>
</organism>
<evidence type="ECO:0000313" key="1">
    <source>
        <dbReference type="EMBL" id="KAJ8666134.1"/>
    </source>
</evidence>
<proteinExistence type="predicted"/>
<name>A0ACC2N505_9HYME</name>
<accession>A0ACC2N505</accession>
<sequence>MLRGYEKDKEREKEEEKEIENLKRRIENGERRDKRKNIVITGLKMEEEDLKSNVENWIYETLNVEAILIKAWEVKARAGQGIIGAECETETMKKDIMMNENKLKGQEIYIDKDLTWEQREIRRKLKEKAKEAKDQGKKAVVKGDILIIDSKIYRWNDREQKLLQTERE</sequence>
<dbReference type="Proteomes" id="UP001239111">
    <property type="component" value="Chromosome 4"/>
</dbReference>
<gene>
    <name evidence="1" type="ORF">QAD02_007796</name>
</gene>
<protein>
    <submittedName>
        <fullName evidence="1">Uncharacterized protein</fullName>
    </submittedName>
</protein>